<dbReference type="AlphaFoldDB" id="A0A316DB34"/>
<accession>A0A316DB34</accession>
<evidence type="ECO:0000259" key="1">
    <source>
        <dbReference type="Pfam" id="PF04738"/>
    </source>
</evidence>
<dbReference type="NCBIfam" id="TIGR03891">
    <property type="entry name" value="thiopep_ocin"/>
    <property type="match status" value="1"/>
</dbReference>
<proteinExistence type="predicted"/>
<name>A0A316DB34_9BACL</name>
<feature type="domain" description="Thiopeptide-type bacteriocin biosynthesis" evidence="2">
    <location>
        <begin position="781"/>
        <end position="1044"/>
    </location>
</feature>
<comment type="caution">
    <text evidence="3">The sequence shown here is derived from an EMBL/GenBank/DDBJ whole genome shotgun (WGS) entry which is preliminary data.</text>
</comment>
<keyword evidence="4" id="KW-1185">Reference proteome</keyword>
<dbReference type="RefSeq" id="WP_146200954.1">
    <property type="nucleotide sequence ID" value="NZ_QGGL01000004.1"/>
</dbReference>
<evidence type="ECO:0000313" key="3">
    <source>
        <dbReference type="EMBL" id="PWK15012.1"/>
    </source>
</evidence>
<evidence type="ECO:0000313" key="4">
    <source>
        <dbReference type="Proteomes" id="UP000245634"/>
    </source>
</evidence>
<dbReference type="EMBL" id="QGGL01000004">
    <property type="protein sequence ID" value="PWK15012.1"/>
    <property type="molecule type" value="Genomic_DNA"/>
</dbReference>
<dbReference type="Pfam" id="PF14028">
    <property type="entry name" value="Lant_dehydr_C"/>
    <property type="match status" value="1"/>
</dbReference>
<reference evidence="3 4" key="1">
    <citation type="submission" date="2018-05" db="EMBL/GenBank/DDBJ databases">
        <title>Genomic Encyclopedia of Type Strains, Phase IV (KMG-IV): sequencing the most valuable type-strain genomes for metagenomic binning, comparative biology and taxonomic classification.</title>
        <authorList>
            <person name="Goeker M."/>
        </authorList>
    </citation>
    <scope>NUCLEOTIDE SEQUENCE [LARGE SCALE GENOMIC DNA]</scope>
    <source>
        <strain evidence="3 4">DSM 18773</strain>
    </source>
</reference>
<dbReference type="Pfam" id="PF04738">
    <property type="entry name" value="Lant_dehydr_N"/>
    <property type="match status" value="1"/>
</dbReference>
<evidence type="ECO:0000259" key="2">
    <source>
        <dbReference type="Pfam" id="PF14028"/>
    </source>
</evidence>
<feature type="domain" description="Lantibiotic dehydratase N-terminal" evidence="1">
    <location>
        <begin position="55"/>
        <end position="707"/>
    </location>
</feature>
<protein>
    <submittedName>
        <fullName evidence="3">Thiopeptide-type bacteriocin biosynthesis protein</fullName>
    </submittedName>
</protein>
<organism evidence="3 4">
    <name type="scientific">Tumebacillus permanentifrigoris</name>
    <dbReference type="NCBI Taxonomy" id="378543"/>
    <lineage>
        <taxon>Bacteria</taxon>
        <taxon>Bacillati</taxon>
        <taxon>Bacillota</taxon>
        <taxon>Bacilli</taxon>
        <taxon>Bacillales</taxon>
        <taxon>Alicyclobacillaceae</taxon>
        <taxon>Tumebacillus</taxon>
    </lineage>
</organism>
<dbReference type="InterPro" id="IPR023809">
    <property type="entry name" value="Thiopep_bacteriocin_synth_dom"/>
</dbReference>
<gene>
    <name evidence="3" type="ORF">C7459_104218</name>
</gene>
<dbReference type="OrthoDB" id="1273722at2"/>
<sequence length="1056" mass="120749">MLRERELSTIRPIESQSSGFQALDVFMMRTPVLPLRVFEELQSDDPTAQLAVYAQDPMIREAIAVASTSLLESLPQMDLSAPPRKREQAAKGLMRYLIRMSTRSTPFGLFSGVTHGHFADVSDLQVSELPKHRKRSRPDMNWLLKILERLESDPAVIRQLHVSTNPMAYRHGSRWKLPYVTRYGQRGNGNDIVSIRNSPVVEFGLQNRPGPVPFESLILDIIEAFPGATDEMVRTFLLQLFEQEFLVSNLRPPTTTTDPYAYVLHELSKLQGVDELYASLQSIHDRMIAYDALPIGEGEQQYLELVAEMKAMAEVTTALQVDLALHSERVHLPESVRADVEGAAEVMWRMSARYKGLPHIAKYHEDFVEKYGYHREVSLLELLDEDIGMGAPSGYQHPASRRQLGQGHLNLQNQREQLVAEWFAETLQKGLPELELTAEHIQLLQGTDSLQLHEAPPSMELYFQVLADSPEDLDQGKYELFIGGNYGSAMAYKTFGRFVDMMEDGFAGPLQEAARREEAIEPEAIWAEVSYLPNMGRATNVVLTRHARSYEIPMGTNASTDPEHTIAFHDLVVGATDKYLYLKSRSLNREVIPTACHMLNHKNTPNVYRFLRDIGLARYAQWAPFQWGQLDAASYLPRVRHGRVVLQSAQWKMRKRDAWYEDSMSDDAFFQAVQAWRDDWKAPKFVYLALFDNRMLLDLTKPHHVEEIRKELKQTGKVTLVETGQLETRSIVRGSGGVYASEFVFSLIRREPEGKAPTGSKRLAKRTGYEGPRIYLPGSEWMYMKLYGIESRQEEFMATKLIELLSAVSQQGLVDKAYFMRYADPDMHIRLRLHGQPDVLSSRVMPLVHQWSTELLQDGMLSKLVLDAYEPEVERYGGPELMKLVEQVFHADSMVVANWVKANRFGGLQLPFDLVGVLSVLDYLEQFGYSFSEQVELMDQAFGSKEHLDLFRTYRKTILDIANPQDEWAGLRAHPDGALLHGMLKFRAPIVKRYAQEVRAADERGELFGPYRDLVFSVIHLHMNRLYGIDLAQERKTMILTRHALNAMKHFRRDEL</sequence>
<dbReference type="Proteomes" id="UP000245634">
    <property type="component" value="Unassembled WGS sequence"/>
</dbReference>
<dbReference type="InterPro" id="IPR006827">
    <property type="entry name" value="Lant_deHydtase_N"/>
</dbReference>